<feature type="transmembrane region" description="Helical" evidence="1">
    <location>
        <begin position="109"/>
        <end position="128"/>
    </location>
</feature>
<sequence length="164" mass="18133">MISISDVEKLFHVPRSVPYAAIAGVFGFLGSLFGRFSSSTEHINYICAGMNDVRKNLFGDSYEMSDFCEMSSVLTFIKLTFMHNMVVFNMGVWVFYLKALRASDSSLPATLISTAINFTLSALLGAFIFGEAVTFLWCCGLISIITGLIFVGDRFELDVPSKDE</sequence>
<organism evidence="2 3">
    <name type="scientific">Ladona fulva</name>
    <name type="common">Scarce chaser dragonfly</name>
    <name type="synonym">Libellula fulva</name>
    <dbReference type="NCBI Taxonomy" id="123851"/>
    <lineage>
        <taxon>Eukaryota</taxon>
        <taxon>Metazoa</taxon>
        <taxon>Ecdysozoa</taxon>
        <taxon>Arthropoda</taxon>
        <taxon>Hexapoda</taxon>
        <taxon>Insecta</taxon>
        <taxon>Pterygota</taxon>
        <taxon>Palaeoptera</taxon>
        <taxon>Odonata</taxon>
        <taxon>Epiprocta</taxon>
        <taxon>Anisoptera</taxon>
        <taxon>Libelluloidea</taxon>
        <taxon>Libellulidae</taxon>
        <taxon>Ladona</taxon>
    </lineage>
</organism>
<reference evidence="2" key="2">
    <citation type="submission" date="2017-10" db="EMBL/GenBank/DDBJ databases">
        <title>Ladona fulva Genome sequencing and assembly.</title>
        <authorList>
            <person name="Murali S."/>
            <person name="Richards S."/>
            <person name="Bandaranaike D."/>
            <person name="Bellair M."/>
            <person name="Blankenburg K."/>
            <person name="Chao H."/>
            <person name="Dinh H."/>
            <person name="Doddapaneni H."/>
            <person name="Dugan-Rocha S."/>
            <person name="Elkadiri S."/>
            <person name="Gnanaolivu R."/>
            <person name="Hernandez B."/>
            <person name="Skinner E."/>
            <person name="Javaid M."/>
            <person name="Lee S."/>
            <person name="Li M."/>
            <person name="Ming W."/>
            <person name="Munidasa M."/>
            <person name="Muniz J."/>
            <person name="Nguyen L."/>
            <person name="Hughes D."/>
            <person name="Osuji N."/>
            <person name="Pu L.-L."/>
            <person name="Puazo M."/>
            <person name="Qu C."/>
            <person name="Quiroz J."/>
            <person name="Raj R."/>
            <person name="Weissenberger G."/>
            <person name="Xin Y."/>
            <person name="Zou X."/>
            <person name="Han Y."/>
            <person name="Worley K."/>
            <person name="Muzny D."/>
            <person name="Gibbs R."/>
        </authorList>
    </citation>
    <scope>NUCLEOTIDE SEQUENCE</scope>
    <source>
        <strain evidence="2">Sampled in the wild</strain>
    </source>
</reference>
<dbReference type="SUPFAM" id="SSF103481">
    <property type="entry name" value="Multidrug resistance efflux transporter EmrE"/>
    <property type="match status" value="1"/>
</dbReference>
<proteinExistence type="predicted"/>
<protein>
    <recommendedName>
        <fullName evidence="4">Transmembrane protein 42</fullName>
    </recommendedName>
</protein>
<keyword evidence="1" id="KW-0812">Transmembrane</keyword>
<dbReference type="InterPro" id="IPR039632">
    <property type="entry name" value="TMEM42"/>
</dbReference>
<evidence type="ECO:0000313" key="2">
    <source>
        <dbReference type="EMBL" id="KAG8240184.1"/>
    </source>
</evidence>
<dbReference type="EMBL" id="KZ312409">
    <property type="protein sequence ID" value="KAG8240184.1"/>
    <property type="molecule type" value="Genomic_DNA"/>
</dbReference>
<accession>A0A8K0PED8</accession>
<evidence type="ECO:0000313" key="3">
    <source>
        <dbReference type="Proteomes" id="UP000792457"/>
    </source>
</evidence>
<comment type="caution">
    <text evidence="2">The sequence shown here is derived from an EMBL/GenBank/DDBJ whole genome shotgun (WGS) entry which is preliminary data.</text>
</comment>
<evidence type="ECO:0000256" key="1">
    <source>
        <dbReference type="SAM" id="Phobius"/>
    </source>
</evidence>
<dbReference type="OrthoDB" id="5854584at2759"/>
<dbReference type="PANTHER" id="PTHR31965">
    <property type="entry name" value="TRANSMEMBRANE PROTEIN 42"/>
    <property type="match status" value="1"/>
</dbReference>
<name>A0A8K0PED8_LADFU</name>
<feature type="transmembrane region" description="Helical" evidence="1">
    <location>
        <begin position="73"/>
        <end position="97"/>
    </location>
</feature>
<dbReference type="AlphaFoldDB" id="A0A8K0PED8"/>
<reference evidence="2" key="1">
    <citation type="submission" date="2013-04" db="EMBL/GenBank/DDBJ databases">
        <authorList>
            <person name="Qu J."/>
            <person name="Murali S.C."/>
            <person name="Bandaranaike D."/>
            <person name="Bellair M."/>
            <person name="Blankenburg K."/>
            <person name="Chao H."/>
            <person name="Dinh H."/>
            <person name="Doddapaneni H."/>
            <person name="Downs B."/>
            <person name="Dugan-Rocha S."/>
            <person name="Elkadiri S."/>
            <person name="Gnanaolivu R.D."/>
            <person name="Hernandez B."/>
            <person name="Javaid M."/>
            <person name="Jayaseelan J.C."/>
            <person name="Lee S."/>
            <person name="Li M."/>
            <person name="Ming W."/>
            <person name="Munidasa M."/>
            <person name="Muniz J."/>
            <person name="Nguyen L."/>
            <person name="Ongeri F."/>
            <person name="Osuji N."/>
            <person name="Pu L.-L."/>
            <person name="Puazo M."/>
            <person name="Qu C."/>
            <person name="Quiroz J."/>
            <person name="Raj R."/>
            <person name="Weissenberger G."/>
            <person name="Xin Y."/>
            <person name="Zou X."/>
            <person name="Han Y."/>
            <person name="Richards S."/>
            <person name="Worley K."/>
            <person name="Muzny D."/>
            <person name="Gibbs R."/>
        </authorList>
    </citation>
    <scope>NUCLEOTIDE SEQUENCE</scope>
    <source>
        <strain evidence="2">Sampled in the wild</strain>
    </source>
</reference>
<evidence type="ECO:0008006" key="4">
    <source>
        <dbReference type="Google" id="ProtNLM"/>
    </source>
</evidence>
<dbReference type="PANTHER" id="PTHR31965:SF1">
    <property type="entry name" value="TRANSMEMBRANE PROTEIN 42"/>
    <property type="match status" value="1"/>
</dbReference>
<keyword evidence="3" id="KW-1185">Reference proteome</keyword>
<feature type="transmembrane region" description="Helical" evidence="1">
    <location>
        <begin position="17"/>
        <end position="36"/>
    </location>
</feature>
<keyword evidence="1" id="KW-0472">Membrane</keyword>
<keyword evidence="1" id="KW-1133">Transmembrane helix</keyword>
<dbReference type="Proteomes" id="UP000792457">
    <property type="component" value="Unassembled WGS sequence"/>
</dbReference>
<feature type="transmembrane region" description="Helical" evidence="1">
    <location>
        <begin position="134"/>
        <end position="152"/>
    </location>
</feature>
<gene>
    <name evidence="2" type="ORF">J437_LFUL018748</name>
</gene>
<dbReference type="InterPro" id="IPR037185">
    <property type="entry name" value="EmrE-like"/>
</dbReference>